<name>T1YT08_9TRYP</name>
<keyword evidence="2" id="KW-0808">Transferase</keyword>
<dbReference type="NCBIfam" id="NF001985">
    <property type="entry name" value="PRK00777.1"/>
    <property type="match status" value="1"/>
</dbReference>
<keyword evidence="2" id="KW-0548">Nucleotidyltransferase</keyword>
<dbReference type="Gene3D" id="3.40.50.620">
    <property type="entry name" value="HUPs"/>
    <property type="match status" value="1"/>
</dbReference>
<dbReference type="EC" id="2.7.7.3" evidence="2"/>
<dbReference type="GO" id="GO:0004595">
    <property type="term" value="F:pantetheine-phosphate adenylyltransferase activity"/>
    <property type="evidence" value="ECO:0007669"/>
    <property type="project" value="UniProtKB-EC"/>
</dbReference>
<protein>
    <submittedName>
        <fullName evidence="2">Pantetheine-phosphate adenylyltransferase</fullName>
        <ecNumber evidence="2">2.7.7.3</ecNumber>
    </submittedName>
</protein>
<sequence>MMRRFLSLSTVAAKEANAEALVNYLKSDADVTTTSDIFLSVHDGTRRTFLEHAASLYNAALECNPRAAVDVIPVVPPGASGDAAAHELLDRAYVERSPGFAPCYDYVAVGGTFDHLHSGHKLLLTTAVLHTLRRLRVGVTGDALLSKKKYAEHLQSNDERKGAVRRFLERIRGDVELEIETIVDVSGGTDVIPGVKAIALSPETEKSLDIINELRKKNGDLPPLAAIYIPFVHTSTGEVISSTRVREGLSK</sequence>
<proteinExistence type="predicted"/>
<accession>T1YT08</accession>
<reference evidence="2" key="1">
    <citation type="journal article" date="2013" name="PLoS ONE">
        <title>Biosynthesis of vitamins and cofactors in bacterium-harbouring trypanosomatids depends on the symbiotic association as revealed by genomic analyses.</title>
        <authorList>
            <person name="Klein C.C."/>
            <person name="Alves J.M."/>
            <person name="Serrano M.G."/>
            <person name="Buck G.A."/>
            <person name="Vasconcelos A.T."/>
            <person name="Sagot M.F."/>
            <person name="Teixeira M.M."/>
            <person name="Camargo E.P."/>
            <person name="Motta M.C."/>
        </authorList>
    </citation>
    <scope>NUCLEOTIDE SEQUENCE</scope>
    <source>
        <strain evidence="2">TCC012E</strain>
    </source>
</reference>
<evidence type="ECO:0000259" key="1">
    <source>
        <dbReference type="Pfam" id="PF01467"/>
    </source>
</evidence>
<organism evidence="2">
    <name type="scientific">Strigomonas culicis</name>
    <dbReference type="NCBI Taxonomy" id="28005"/>
    <lineage>
        <taxon>Eukaryota</taxon>
        <taxon>Discoba</taxon>
        <taxon>Euglenozoa</taxon>
        <taxon>Kinetoplastea</taxon>
        <taxon>Metakinetoplastina</taxon>
        <taxon>Trypanosomatida</taxon>
        <taxon>Trypanosomatidae</taxon>
        <taxon>Strigomonadinae</taxon>
        <taxon>Strigomonas</taxon>
    </lineage>
</organism>
<dbReference type="SUPFAM" id="SSF52374">
    <property type="entry name" value="Nucleotidylyl transferase"/>
    <property type="match status" value="1"/>
</dbReference>
<dbReference type="InterPro" id="IPR014729">
    <property type="entry name" value="Rossmann-like_a/b/a_fold"/>
</dbReference>
<dbReference type="InterPro" id="IPR004821">
    <property type="entry name" value="Cyt_trans-like"/>
</dbReference>
<dbReference type="Pfam" id="PF01467">
    <property type="entry name" value="CTP_transf_like"/>
    <property type="match status" value="1"/>
</dbReference>
<evidence type="ECO:0000313" key="2">
    <source>
        <dbReference type="EMBL" id="AGU68047.1"/>
    </source>
</evidence>
<dbReference type="EMBL" id="KF160027">
    <property type="protein sequence ID" value="AGU68047.1"/>
    <property type="molecule type" value="Genomic_DNA"/>
</dbReference>
<feature type="domain" description="Cytidyltransferase-like" evidence="1">
    <location>
        <begin position="109"/>
        <end position="247"/>
    </location>
</feature>
<dbReference type="AlphaFoldDB" id="T1YT08"/>